<feature type="binding site" evidence="13">
    <location>
        <position position="63"/>
    </location>
    <ligand>
        <name>Mg(2+)</name>
        <dbReference type="ChEBI" id="CHEBI:18420"/>
    </ligand>
</feature>
<dbReference type="GO" id="GO:0006281">
    <property type="term" value="P:DNA repair"/>
    <property type="evidence" value="ECO:0007669"/>
    <property type="project" value="UniProtKB-UniRule"/>
</dbReference>
<comment type="cofactor">
    <cofactor evidence="13">
        <name>Mg(2+)</name>
        <dbReference type="ChEBI" id="CHEBI:18420"/>
    </cofactor>
    <text evidence="13">Binds 1 Mg(2+) ion per subunit.</text>
</comment>
<keyword evidence="3 13" id="KW-0540">Nuclease</keyword>
<dbReference type="GO" id="GO:0005737">
    <property type="term" value="C:cytoplasm"/>
    <property type="evidence" value="ECO:0007669"/>
    <property type="project" value="UniProtKB-SubCell"/>
</dbReference>
<dbReference type="GO" id="GO:0008821">
    <property type="term" value="F:crossover junction DNA endonuclease activity"/>
    <property type="evidence" value="ECO:0007669"/>
    <property type="project" value="UniProtKB-EC"/>
</dbReference>
<keyword evidence="5 13" id="KW-0255">Endonuclease</keyword>
<dbReference type="AlphaFoldDB" id="B3PME5"/>
<dbReference type="InterPro" id="IPR011335">
    <property type="entry name" value="Restrct_endonuc-II-like"/>
</dbReference>
<evidence type="ECO:0000256" key="4">
    <source>
        <dbReference type="ARBA" id="ARBA00022723"/>
    </source>
</evidence>
<evidence type="ECO:0000256" key="9">
    <source>
        <dbReference type="ARBA" id="ARBA00023172"/>
    </source>
</evidence>
<keyword evidence="8 13" id="KW-0460">Magnesium</keyword>
<evidence type="ECO:0000256" key="11">
    <source>
        <dbReference type="ARBA" id="ARBA00023447"/>
    </source>
</evidence>
<feature type="binding site" evidence="13">
    <location>
        <position position="96"/>
    </location>
    <ligand>
        <name>Mg(2+)</name>
        <dbReference type="ChEBI" id="CHEBI:18420"/>
    </ligand>
</feature>
<evidence type="ECO:0000256" key="2">
    <source>
        <dbReference type="ARBA" id="ARBA00022490"/>
    </source>
</evidence>
<dbReference type="GO" id="GO:0003676">
    <property type="term" value="F:nucleic acid binding"/>
    <property type="evidence" value="ECO:0007669"/>
    <property type="project" value="InterPro"/>
</dbReference>
<feature type="binding site" evidence="13">
    <location>
        <position position="65"/>
    </location>
    <ligand>
        <name>Mg(2+)</name>
        <dbReference type="ChEBI" id="CHEBI:18420"/>
    </ligand>
</feature>
<feature type="site" description="Transition state stabilizer" evidence="13">
    <location>
        <position position="80"/>
    </location>
</feature>
<dbReference type="GO" id="GO:0000287">
    <property type="term" value="F:magnesium ion binding"/>
    <property type="evidence" value="ECO:0007669"/>
    <property type="project" value="UniProtKB-UniRule"/>
</dbReference>
<dbReference type="InterPro" id="IPR004612">
    <property type="entry name" value="Resolv_RecU"/>
</dbReference>
<feature type="binding site" evidence="13">
    <location>
        <position position="78"/>
    </location>
    <ligand>
        <name>Mg(2+)</name>
        <dbReference type="ChEBI" id="CHEBI:18420"/>
    </ligand>
</feature>
<evidence type="ECO:0000256" key="12">
    <source>
        <dbReference type="ARBA" id="ARBA00029523"/>
    </source>
</evidence>
<comment type="subcellular location">
    <subcellularLocation>
        <location evidence="1 13">Cytoplasm</location>
    </subcellularLocation>
</comment>
<evidence type="ECO:0000256" key="7">
    <source>
        <dbReference type="ARBA" id="ARBA00022801"/>
    </source>
</evidence>
<sequence>MDNTHYKNRGMLLETIINQTNNFYLKHGVCLVHKKNLDIKFQKVELKDRKLITKNAQISHKSTVDYYGLYQGRFLAFEAKSTEDENFSLKNVKKHQLEYLDLVLWHGGLAFWIIYFKIQNEFILVGHETFRKMIQNKKTLNFYVLKAKGVILELQYPGILDYICFARKRFD</sequence>
<dbReference type="Pfam" id="PF03838">
    <property type="entry name" value="RecU"/>
    <property type="match status" value="1"/>
</dbReference>
<dbReference type="GO" id="GO:0006310">
    <property type="term" value="P:DNA recombination"/>
    <property type="evidence" value="ECO:0007669"/>
    <property type="project" value="UniProtKB-UniRule"/>
</dbReference>
<keyword evidence="7 13" id="KW-0378">Hydrolase</keyword>
<gene>
    <name evidence="13 14" type="primary">recU</name>
    <name evidence="14" type="ordered locus">MARTH_orf307</name>
</gene>
<protein>
    <recommendedName>
        <fullName evidence="12 13">Holliday junction resolvase RecU</fullName>
        <ecNumber evidence="13">3.1.21.10</ecNumber>
    </recommendedName>
    <alternativeName>
        <fullName evidence="13">Recombination protein U homolog</fullName>
    </alternativeName>
</protein>
<comment type="catalytic activity">
    <reaction evidence="13">
        <text>Endonucleolytic cleavage at a junction such as a reciprocal single-stranded crossover between two homologous DNA duplexes (Holliday junction).</text>
        <dbReference type="EC" id="3.1.21.10"/>
    </reaction>
</comment>
<dbReference type="EMBL" id="CP001047">
    <property type="protein sequence ID" value="ACF07197.1"/>
    <property type="molecule type" value="Genomic_DNA"/>
</dbReference>
<proteinExistence type="inferred from homology"/>
<keyword evidence="9 13" id="KW-0233">DNA recombination</keyword>
<dbReference type="STRING" id="243272.MARTH_orf307"/>
<dbReference type="HAMAP" id="MF_00130">
    <property type="entry name" value="RecU"/>
    <property type="match status" value="1"/>
</dbReference>
<name>B3PME5_META1</name>
<evidence type="ECO:0000256" key="1">
    <source>
        <dbReference type="ARBA" id="ARBA00004496"/>
    </source>
</evidence>
<keyword evidence="2 13" id="KW-0963">Cytoplasm</keyword>
<dbReference type="SUPFAM" id="SSF52980">
    <property type="entry name" value="Restriction endonuclease-like"/>
    <property type="match status" value="1"/>
</dbReference>
<dbReference type="KEGG" id="mat:MARTH_orf307"/>
<dbReference type="GO" id="GO:0007059">
    <property type="term" value="P:chromosome segregation"/>
    <property type="evidence" value="ECO:0007669"/>
    <property type="project" value="UniProtKB-UniRule"/>
</dbReference>
<evidence type="ECO:0000256" key="3">
    <source>
        <dbReference type="ARBA" id="ARBA00022722"/>
    </source>
</evidence>
<organism evidence="14 15">
    <name type="scientific">Metamycoplasma arthritidis (strain 158L3-1)</name>
    <name type="common">Mycoplasma arthritidis</name>
    <dbReference type="NCBI Taxonomy" id="243272"/>
    <lineage>
        <taxon>Bacteria</taxon>
        <taxon>Bacillati</taxon>
        <taxon>Mycoplasmatota</taxon>
        <taxon>Mycoplasmoidales</taxon>
        <taxon>Metamycoplasmataceae</taxon>
        <taxon>Metamycoplasma</taxon>
    </lineage>
</organism>
<dbReference type="CDD" id="cd22354">
    <property type="entry name" value="RecU-like"/>
    <property type="match status" value="1"/>
</dbReference>
<evidence type="ECO:0000313" key="15">
    <source>
        <dbReference type="Proteomes" id="UP000008812"/>
    </source>
</evidence>
<dbReference type="InterPro" id="IPR011856">
    <property type="entry name" value="tRNA_endonuc-like_dom_sf"/>
</dbReference>
<keyword evidence="6 13" id="KW-0227">DNA damage</keyword>
<evidence type="ECO:0000256" key="5">
    <source>
        <dbReference type="ARBA" id="ARBA00022759"/>
    </source>
</evidence>
<evidence type="ECO:0000313" key="14">
    <source>
        <dbReference type="EMBL" id="ACF07197.1"/>
    </source>
</evidence>
<comment type="similarity">
    <text evidence="11 13">Belongs to the RecU family.</text>
</comment>
<dbReference type="eggNOG" id="COG3331">
    <property type="taxonomic scope" value="Bacteria"/>
</dbReference>
<dbReference type="Gene3D" id="3.40.1350.10">
    <property type="match status" value="1"/>
</dbReference>
<evidence type="ECO:0000256" key="8">
    <source>
        <dbReference type="ARBA" id="ARBA00022842"/>
    </source>
</evidence>
<evidence type="ECO:0000256" key="6">
    <source>
        <dbReference type="ARBA" id="ARBA00022763"/>
    </source>
</evidence>
<reference evidence="14 15" key="1">
    <citation type="journal article" date="2008" name="Infect. Immun.">
        <title>Genome of Mycoplasma arthritidis.</title>
        <authorList>
            <person name="Dybvig K."/>
            <person name="Zuhua C."/>
            <person name="Lao P."/>
            <person name="Jordan D.S."/>
            <person name="French C.T."/>
            <person name="Tu A.H."/>
            <person name="Loraine A.E."/>
        </authorList>
    </citation>
    <scope>NUCLEOTIDE SEQUENCE [LARGE SCALE GENOMIC DNA]</scope>
    <source>
        <strain evidence="14 15">158L3-1</strain>
    </source>
</reference>
<dbReference type="EC" id="3.1.21.10" evidence="13"/>
<dbReference type="HOGENOM" id="CLU_096340_2_0_14"/>
<keyword evidence="4 13" id="KW-0479">Metal-binding</keyword>
<keyword evidence="15" id="KW-1185">Reference proteome</keyword>
<keyword evidence="10 13" id="KW-0234">DNA repair</keyword>
<dbReference type="NCBIfam" id="NF002581">
    <property type="entry name" value="PRK02234.1-2"/>
    <property type="match status" value="1"/>
</dbReference>
<evidence type="ECO:0000256" key="13">
    <source>
        <dbReference type="HAMAP-Rule" id="MF_00130"/>
    </source>
</evidence>
<dbReference type="RefSeq" id="WP_012498154.1">
    <property type="nucleotide sequence ID" value="NC_011025.1"/>
</dbReference>
<dbReference type="Proteomes" id="UP000008812">
    <property type="component" value="Chromosome"/>
</dbReference>
<accession>B3PME5</accession>
<comment type="function">
    <text evidence="13">Endonuclease that resolves Holliday junction intermediates in genetic recombination. Cleaves mobile four-strand junctions by introducing symmetrical nicks in paired strands. Promotes annealing of linear ssDNA with homologous dsDNA. Required for DNA repair, homologous recombination and chromosome segregation.</text>
</comment>
<evidence type="ECO:0000256" key="10">
    <source>
        <dbReference type="ARBA" id="ARBA00023204"/>
    </source>
</evidence>